<dbReference type="Proteomes" id="UP001239085">
    <property type="component" value="Unassembled WGS sequence"/>
</dbReference>
<dbReference type="Pfam" id="PF20803">
    <property type="entry name" value="PaaX_M"/>
    <property type="match status" value="1"/>
</dbReference>
<gene>
    <name evidence="4" type="ORF">QFZ46_001388</name>
</gene>
<evidence type="ECO:0000259" key="2">
    <source>
        <dbReference type="Pfam" id="PF08223"/>
    </source>
</evidence>
<organism evidence="4 5">
    <name type="scientific">Microbacterium murale</name>
    <dbReference type="NCBI Taxonomy" id="1081040"/>
    <lineage>
        <taxon>Bacteria</taxon>
        <taxon>Bacillati</taxon>
        <taxon>Actinomycetota</taxon>
        <taxon>Actinomycetes</taxon>
        <taxon>Micrococcales</taxon>
        <taxon>Microbacteriaceae</taxon>
        <taxon>Microbacterium</taxon>
    </lineage>
</organism>
<dbReference type="InterPro" id="IPR048846">
    <property type="entry name" value="PaaX-like_central"/>
</dbReference>
<protein>
    <submittedName>
        <fullName evidence="4">Phenylacetic acid degradation operon negative regulatory protein</fullName>
    </submittedName>
</protein>
<evidence type="ECO:0000313" key="4">
    <source>
        <dbReference type="EMBL" id="MDQ0643228.1"/>
    </source>
</evidence>
<dbReference type="InterPro" id="IPR036388">
    <property type="entry name" value="WH-like_DNA-bd_sf"/>
</dbReference>
<name>A0ABU0P7B6_9MICO</name>
<comment type="caution">
    <text evidence="4">The sequence shown here is derived from an EMBL/GenBank/DDBJ whole genome shotgun (WGS) entry which is preliminary data.</text>
</comment>
<dbReference type="Gene3D" id="1.20.58.1460">
    <property type="match status" value="1"/>
</dbReference>
<dbReference type="InterPro" id="IPR012906">
    <property type="entry name" value="PaaX-like_N"/>
</dbReference>
<dbReference type="InterPro" id="IPR013225">
    <property type="entry name" value="PaaX_C"/>
</dbReference>
<dbReference type="RefSeq" id="WP_307359788.1">
    <property type="nucleotide sequence ID" value="NZ_JAUSXK010000001.1"/>
</dbReference>
<feature type="domain" description="Transcriptional repressor PaaX-like C-terminal" evidence="2">
    <location>
        <begin position="193"/>
        <end position="273"/>
    </location>
</feature>
<evidence type="ECO:0000259" key="3">
    <source>
        <dbReference type="Pfam" id="PF20803"/>
    </source>
</evidence>
<dbReference type="Pfam" id="PF08223">
    <property type="entry name" value="PaaX_C"/>
    <property type="match status" value="1"/>
</dbReference>
<dbReference type="PIRSF" id="PIRSF020623">
    <property type="entry name" value="PaaX"/>
    <property type="match status" value="1"/>
</dbReference>
<dbReference type="SUPFAM" id="SSF46785">
    <property type="entry name" value="Winged helix' DNA-binding domain"/>
    <property type="match status" value="1"/>
</dbReference>
<evidence type="ECO:0000259" key="1">
    <source>
        <dbReference type="Pfam" id="PF07848"/>
    </source>
</evidence>
<dbReference type="Gene3D" id="3.30.70.2650">
    <property type="match status" value="1"/>
</dbReference>
<dbReference type="EMBL" id="JAUSXK010000001">
    <property type="protein sequence ID" value="MDQ0643228.1"/>
    <property type="molecule type" value="Genomic_DNA"/>
</dbReference>
<feature type="domain" description="Transcriptional repressor PaaX-like central Cas2-like" evidence="3">
    <location>
        <begin position="111"/>
        <end position="152"/>
    </location>
</feature>
<dbReference type="InterPro" id="IPR011965">
    <property type="entry name" value="PaaX_trns_reg"/>
</dbReference>
<keyword evidence="5" id="KW-1185">Reference proteome</keyword>
<dbReference type="PANTHER" id="PTHR30319:SF1">
    <property type="entry name" value="TRANSCRIPTIONAL REPRESSOR PAAX"/>
    <property type="match status" value="1"/>
</dbReference>
<dbReference type="Gene3D" id="1.10.10.10">
    <property type="entry name" value="Winged helix-like DNA-binding domain superfamily/Winged helix DNA-binding domain"/>
    <property type="match status" value="1"/>
</dbReference>
<dbReference type="PANTHER" id="PTHR30319">
    <property type="entry name" value="PHENYLACETIC ACID REGULATOR-RELATED TRANSCRIPTIONAL REPRESSOR"/>
    <property type="match status" value="1"/>
</dbReference>
<dbReference type="Pfam" id="PF07848">
    <property type="entry name" value="PaaX"/>
    <property type="match status" value="1"/>
</dbReference>
<feature type="domain" description="Transcriptional repressor PaaX-like N-terminal" evidence="1">
    <location>
        <begin position="23"/>
        <end position="86"/>
    </location>
</feature>
<evidence type="ECO:0000313" key="5">
    <source>
        <dbReference type="Proteomes" id="UP001239085"/>
    </source>
</evidence>
<proteinExistence type="predicted"/>
<accession>A0ABU0P7B6</accession>
<dbReference type="InterPro" id="IPR036390">
    <property type="entry name" value="WH_DNA-bd_sf"/>
</dbReference>
<sequence>MTTRALDDGAMSEPARSRQPKRLVLSFLGEFMGQDWDAPVRTGVFLEVLHGAGVAAPAARATLDRLVRNGVLSRERHGRHLEFSLTPAGRTMLGEATDRVRGPSPFHPDGDGWTLVTFSLPEELRTLRGRLRSTLTWHGFAPLRDGLWLASGRPALAAAIEPLRAELPDGAVMAFHAQELDGFPIASSVRDAWDIDGIRGAHEAFIETWRDVAIDGSSSAMVMRTMLVADWLELLRADPRLPPEFMDAQWPAPDSFALYRRLRAELAPQSEAEFAALTAQPTPVGG</sequence>
<reference evidence="4 5" key="1">
    <citation type="submission" date="2023-07" db="EMBL/GenBank/DDBJ databases">
        <title>Comparative genomics of wheat-associated soil bacteria to identify genetic determinants of phenazine resistance.</title>
        <authorList>
            <person name="Mouncey N."/>
        </authorList>
    </citation>
    <scope>NUCLEOTIDE SEQUENCE [LARGE SCALE GENOMIC DNA]</scope>
    <source>
        <strain evidence="4 5">W2I7</strain>
    </source>
</reference>